<feature type="domain" description="TACO1/YebC-like N-terminal" evidence="7">
    <location>
        <begin position="5"/>
        <end position="76"/>
    </location>
</feature>
<dbReference type="InterPro" id="IPR026564">
    <property type="entry name" value="Transcrip_reg_TACO1-like_dom3"/>
</dbReference>
<keyword evidence="5" id="KW-0804">Transcription</keyword>
<feature type="domain" description="TACO1/YebC-like second and third" evidence="6">
    <location>
        <begin position="83"/>
        <end position="139"/>
    </location>
</feature>
<dbReference type="AlphaFoldDB" id="A0A1G1VSX0"/>
<dbReference type="EMBL" id="MHCJ01000003">
    <property type="protein sequence ID" value="OGY18307.1"/>
    <property type="molecule type" value="Genomic_DNA"/>
</dbReference>
<evidence type="ECO:0000256" key="1">
    <source>
        <dbReference type="ARBA" id="ARBA00008724"/>
    </source>
</evidence>
<comment type="caution">
    <text evidence="8">The sequence shown here is derived from an EMBL/GenBank/DDBJ whole genome shotgun (WGS) entry which is preliminary data.</text>
</comment>
<dbReference type="Pfam" id="PF01709">
    <property type="entry name" value="Transcrip_reg"/>
    <property type="match status" value="1"/>
</dbReference>
<evidence type="ECO:0008006" key="10">
    <source>
        <dbReference type="Google" id="ProtNLM"/>
    </source>
</evidence>
<evidence type="ECO:0000313" key="8">
    <source>
        <dbReference type="EMBL" id="OGY18307.1"/>
    </source>
</evidence>
<keyword evidence="2" id="KW-0963">Cytoplasm</keyword>
<dbReference type="PANTHER" id="PTHR12532:SF6">
    <property type="entry name" value="TRANSCRIPTIONAL REGULATORY PROTEIN YEBC-RELATED"/>
    <property type="match status" value="1"/>
</dbReference>
<evidence type="ECO:0000259" key="6">
    <source>
        <dbReference type="Pfam" id="PF01709"/>
    </source>
</evidence>
<reference evidence="8 9" key="1">
    <citation type="journal article" date="2016" name="Nat. Commun.">
        <title>Thousands of microbial genomes shed light on interconnected biogeochemical processes in an aquifer system.</title>
        <authorList>
            <person name="Anantharaman K."/>
            <person name="Brown C.T."/>
            <person name="Hug L.A."/>
            <person name="Sharon I."/>
            <person name="Castelle C.J."/>
            <person name="Probst A.J."/>
            <person name="Thomas B.C."/>
            <person name="Singh A."/>
            <person name="Wilkins M.J."/>
            <person name="Karaoz U."/>
            <person name="Brodie E.L."/>
            <person name="Williams K.H."/>
            <person name="Hubbard S.S."/>
            <person name="Banfield J.F."/>
        </authorList>
    </citation>
    <scope>NUCLEOTIDE SEQUENCE [LARGE SCALE GENOMIC DNA]</scope>
</reference>
<dbReference type="GO" id="GO:0005829">
    <property type="term" value="C:cytosol"/>
    <property type="evidence" value="ECO:0007669"/>
    <property type="project" value="TreeGrafter"/>
</dbReference>
<dbReference type="GO" id="GO:0003677">
    <property type="term" value="F:DNA binding"/>
    <property type="evidence" value="ECO:0007669"/>
    <property type="project" value="UniProtKB-KW"/>
</dbReference>
<dbReference type="InterPro" id="IPR029072">
    <property type="entry name" value="YebC-like"/>
</dbReference>
<accession>A0A1G1VSX0</accession>
<evidence type="ECO:0000259" key="7">
    <source>
        <dbReference type="Pfam" id="PF20772"/>
    </source>
</evidence>
<gene>
    <name evidence="8" type="ORF">A2786_02195</name>
</gene>
<dbReference type="Pfam" id="PF20772">
    <property type="entry name" value="TACO1_YebC_N"/>
    <property type="match status" value="1"/>
</dbReference>
<dbReference type="SUPFAM" id="SSF75625">
    <property type="entry name" value="YebC-like"/>
    <property type="match status" value="1"/>
</dbReference>
<keyword evidence="4" id="KW-0238">DNA-binding</keyword>
<dbReference type="InterPro" id="IPR049083">
    <property type="entry name" value="TACO1_YebC_N"/>
</dbReference>
<name>A0A1G1VSX0_9BACT</name>
<evidence type="ECO:0000313" key="9">
    <source>
        <dbReference type="Proteomes" id="UP000179233"/>
    </source>
</evidence>
<organism evidence="8 9">
    <name type="scientific">Candidatus Chisholmbacteria bacterium RIFCSPHIGHO2_01_FULL_52_32</name>
    <dbReference type="NCBI Taxonomy" id="1797591"/>
    <lineage>
        <taxon>Bacteria</taxon>
        <taxon>Candidatus Chisholmiibacteriota</taxon>
    </lineage>
</organism>
<sequence length="183" mass="19642">MSGHSKWATIKHQKGAADQKRGILFSKLSSEIAIAVSEGKSGDPTQNPRLRSVLEKARAANMPSDNVGRAIKRGLGVVSGEGLEEVMYEGYGPSGVAVLITVQTDNRHRTTAQVKNLYELYGGSLGGPGSCAFLFERSGGEFVPKVRLPLHEASTIQKLTTFFQALHALTEVKAVYSNAELQA</sequence>
<comment type="similarity">
    <text evidence="1">Belongs to the TACO1 family.</text>
</comment>
<evidence type="ECO:0000256" key="4">
    <source>
        <dbReference type="ARBA" id="ARBA00023125"/>
    </source>
</evidence>
<dbReference type="Gene3D" id="1.10.10.200">
    <property type="match status" value="1"/>
</dbReference>
<dbReference type="InterPro" id="IPR002876">
    <property type="entry name" value="Transcrip_reg_TACO1-like"/>
</dbReference>
<dbReference type="Proteomes" id="UP000179233">
    <property type="component" value="Unassembled WGS sequence"/>
</dbReference>
<dbReference type="InterPro" id="IPR048300">
    <property type="entry name" value="TACO1_YebC-like_2nd/3rd_dom"/>
</dbReference>
<dbReference type="FunFam" id="1.10.10.200:FF:000002">
    <property type="entry name" value="Probable transcriptional regulatory protein CLM62_37755"/>
    <property type="match status" value="1"/>
</dbReference>
<evidence type="ECO:0000256" key="5">
    <source>
        <dbReference type="ARBA" id="ARBA00023163"/>
    </source>
</evidence>
<dbReference type="Gene3D" id="3.30.70.980">
    <property type="match status" value="1"/>
</dbReference>
<dbReference type="PANTHER" id="PTHR12532">
    <property type="entry name" value="TRANSLATIONAL ACTIVATOR OF CYTOCHROME C OXIDASE 1"/>
    <property type="match status" value="1"/>
</dbReference>
<dbReference type="InterPro" id="IPR017856">
    <property type="entry name" value="Integrase-like_N"/>
</dbReference>
<evidence type="ECO:0000256" key="3">
    <source>
        <dbReference type="ARBA" id="ARBA00023015"/>
    </source>
</evidence>
<protein>
    <recommendedName>
        <fullName evidence="10">Transcriptional regulatory protein</fullName>
    </recommendedName>
</protein>
<evidence type="ECO:0000256" key="2">
    <source>
        <dbReference type="ARBA" id="ARBA00022490"/>
    </source>
</evidence>
<proteinExistence type="inferred from homology"/>
<keyword evidence="3" id="KW-0805">Transcription regulation</keyword>